<dbReference type="PANTHER" id="PTHR11070:SF45">
    <property type="entry name" value="DNA 3'-5' HELICASE"/>
    <property type="match status" value="1"/>
</dbReference>
<accession>A0ABW4A6A1</accession>
<sequence length="708" mass="76910">MTLSTTSAFALPERLAAKAAPALIAADEEHFTGMATSLARSIAEVTEQLETERKAPAGKGRQAVDRDDAVHRLSSRLRALRRFSLDLCLGRMVYANGDTVYVGRFGLTDGEGGRLLVDWRSPAAEPFFGATHANPMGLVSRRRYRWADGRVNDYWDEVFAAGEFAEHAAALDDQSAFIASLGGSRSPRMRDVLGTIQSDQDAIIRAGAAGALVVDGGPGTGKTVVALHRTAYLRYSDPSLAKGRGGVLFVGPHEPYLAYVSDVLPNLGEEDVQTCTLRDLVPEGAGAAPETDPEVVRLKSSARLVEAMEAAVRFYQEPPTVELAVEDVTVTAADWAEAFAVPDPGTPHHEARDQVWAELLAILGDRSEVSEAELARDPDLRAAFGRAWPVLQAADLVADLWSVPAYLRRCAPWLSTAEIRALQRPYPRAWTVSDLPLLDAARRLLGDPRAAGARRRRAVAVAAGRAEMERVVEDLIASNEYDDGEGLMTMLRQQDLREVLDEGRALPEDDADPLAGPFAHIVVDEAQELTDAEWRMLLVRCPSRSLTVVGDRAQARHGFVGSWAERLERAGLDRITLASLSVNYRTPAEVMAEAEPVIRAVLPDANVPTSIRSSGIPVHHGRVGELDSILDSWSAEHAEGTACVIGHRPVHGRARERVRSLTPELAKGLEFDLVVLIDPDLFGDGVEGAVDRYVAMTRATRRLVVLTD</sequence>
<dbReference type="NCBIfam" id="NF041254">
    <property type="entry name" value="motor_HelR"/>
    <property type="match status" value="1"/>
</dbReference>
<dbReference type="RefSeq" id="WP_317786245.1">
    <property type="nucleotide sequence ID" value="NZ_AP028461.1"/>
</dbReference>
<evidence type="ECO:0000256" key="4">
    <source>
        <dbReference type="ARBA" id="ARBA00022840"/>
    </source>
</evidence>
<keyword evidence="3 5" id="KW-0347">Helicase</keyword>
<keyword evidence="1 5" id="KW-0547">Nucleotide-binding</keyword>
<name>A0ABW4A6A1_9ACTN</name>
<evidence type="ECO:0000256" key="2">
    <source>
        <dbReference type="ARBA" id="ARBA00022801"/>
    </source>
</evidence>
<keyword evidence="4 5" id="KW-0067">ATP-binding</keyword>
<feature type="domain" description="UvrD-like helicase ATP-binding" evidence="6">
    <location>
        <begin position="195"/>
        <end position="587"/>
    </location>
</feature>
<dbReference type="PANTHER" id="PTHR11070">
    <property type="entry name" value="UVRD / RECB / PCRA DNA HELICASE FAMILY MEMBER"/>
    <property type="match status" value="1"/>
</dbReference>
<dbReference type="EMBL" id="JBHTMK010000014">
    <property type="protein sequence ID" value="MFD1365883.1"/>
    <property type="molecule type" value="Genomic_DNA"/>
</dbReference>
<keyword evidence="2 5" id="KW-0378">Hydrolase</keyword>
<feature type="binding site" evidence="5">
    <location>
        <begin position="216"/>
        <end position="223"/>
    </location>
    <ligand>
        <name>ATP</name>
        <dbReference type="ChEBI" id="CHEBI:30616"/>
    </ligand>
</feature>
<comment type="caution">
    <text evidence="7">The sequence shown here is derived from an EMBL/GenBank/DDBJ whole genome shotgun (WGS) entry which is preliminary data.</text>
</comment>
<protein>
    <submittedName>
        <fullName evidence="7">RNA polymerase recycling motor ATPase HelR</fullName>
    </submittedName>
</protein>
<evidence type="ECO:0000259" key="6">
    <source>
        <dbReference type="PROSITE" id="PS51198"/>
    </source>
</evidence>
<gene>
    <name evidence="7" type="primary">helR</name>
    <name evidence="7" type="ORF">ACFQ5G_11060</name>
</gene>
<dbReference type="SUPFAM" id="SSF52540">
    <property type="entry name" value="P-loop containing nucleoside triphosphate hydrolases"/>
    <property type="match status" value="1"/>
</dbReference>
<dbReference type="Proteomes" id="UP001597183">
    <property type="component" value="Unassembled WGS sequence"/>
</dbReference>
<reference evidence="8" key="1">
    <citation type="journal article" date="2019" name="Int. J. Syst. Evol. Microbiol.">
        <title>The Global Catalogue of Microorganisms (GCM) 10K type strain sequencing project: providing services to taxonomists for standard genome sequencing and annotation.</title>
        <authorList>
            <consortium name="The Broad Institute Genomics Platform"/>
            <consortium name="The Broad Institute Genome Sequencing Center for Infectious Disease"/>
            <person name="Wu L."/>
            <person name="Ma J."/>
        </authorList>
    </citation>
    <scope>NUCLEOTIDE SEQUENCE [LARGE SCALE GENOMIC DNA]</scope>
    <source>
        <strain evidence="8">CCM 7526</strain>
    </source>
</reference>
<dbReference type="Gene3D" id="3.40.50.300">
    <property type="entry name" value="P-loop containing nucleotide triphosphate hydrolases"/>
    <property type="match status" value="3"/>
</dbReference>
<dbReference type="InterPro" id="IPR000212">
    <property type="entry name" value="DNA_helicase_UvrD/REP"/>
</dbReference>
<dbReference type="PROSITE" id="PS51198">
    <property type="entry name" value="UVRD_HELICASE_ATP_BIND"/>
    <property type="match status" value="1"/>
</dbReference>
<proteinExistence type="predicted"/>
<evidence type="ECO:0000256" key="1">
    <source>
        <dbReference type="ARBA" id="ARBA00022741"/>
    </source>
</evidence>
<dbReference type="InterPro" id="IPR014016">
    <property type="entry name" value="UvrD-like_ATP-bd"/>
</dbReference>
<evidence type="ECO:0000313" key="8">
    <source>
        <dbReference type="Proteomes" id="UP001597183"/>
    </source>
</evidence>
<keyword evidence="8" id="KW-1185">Reference proteome</keyword>
<evidence type="ECO:0000256" key="3">
    <source>
        <dbReference type="ARBA" id="ARBA00022806"/>
    </source>
</evidence>
<dbReference type="InterPro" id="IPR027417">
    <property type="entry name" value="P-loop_NTPase"/>
</dbReference>
<evidence type="ECO:0000313" key="7">
    <source>
        <dbReference type="EMBL" id="MFD1365883.1"/>
    </source>
</evidence>
<evidence type="ECO:0000256" key="5">
    <source>
        <dbReference type="PROSITE-ProRule" id="PRU00560"/>
    </source>
</evidence>
<organism evidence="7 8">
    <name type="scientific">Actinoplanes sichuanensis</name>
    <dbReference type="NCBI Taxonomy" id="512349"/>
    <lineage>
        <taxon>Bacteria</taxon>
        <taxon>Bacillati</taxon>
        <taxon>Actinomycetota</taxon>
        <taxon>Actinomycetes</taxon>
        <taxon>Micromonosporales</taxon>
        <taxon>Micromonosporaceae</taxon>
        <taxon>Actinoplanes</taxon>
    </lineage>
</organism>